<evidence type="ECO:0000313" key="3">
    <source>
        <dbReference type="Proteomes" id="UP000054845"/>
    </source>
</evidence>
<proteinExistence type="predicted"/>
<feature type="compositionally biased region" description="Low complexity" evidence="1">
    <location>
        <begin position="23"/>
        <end position="37"/>
    </location>
</feature>
<keyword evidence="3" id="KW-1185">Reference proteome</keyword>
<dbReference type="AlphaFoldDB" id="A0A0P1BQD9"/>
<organism evidence="2 3">
    <name type="scientific">Ceraceosorus bombacis</name>
    <dbReference type="NCBI Taxonomy" id="401625"/>
    <lineage>
        <taxon>Eukaryota</taxon>
        <taxon>Fungi</taxon>
        <taxon>Dikarya</taxon>
        <taxon>Basidiomycota</taxon>
        <taxon>Ustilaginomycotina</taxon>
        <taxon>Exobasidiomycetes</taxon>
        <taxon>Ceraceosorales</taxon>
        <taxon>Ceraceosoraceae</taxon>
        <taxon>Ceraceosorus</taxon>
    </lineage>
</organism>
<dbReference type="EMBL" id="CCYA01000269">
    <property type="protein sequence ID" value="CEH17987.1"/>
    <property type="molecule type" value="Genomic_DNA"/>
</dbReference>
<dbReference type="Proteomes" id="UP000054845">
    <property type="component" value="Unassembled WGS sequence"/>
</dbReference>
<name>A0A0P1BQD9_9BASI</name>
<sequence length="128" mass="13330">MISSAVVQDQLRLSRTEMDRAVANRAASSSASDSSTLTRRREARVDTTAASHATDAAQRNVGEATLVLGASGEATVVDAGTAAVDAADREPVPAPRTPSPSEARVAQLDRAIGFVCLLLAGLLVRRIF</sequence>
<evidence type="ECO:0000256" key="1">
    <source>
        <dbReference type="SAM" id="MobiDB-lite"/>
    </source>
</evidence>
<protein>
    <submittedName>
        <fullName evidence="2">Uncharacterized protein</fullName>
    </submittedName>
</protein>
<feature type="region of interest" description="Disordered" evidence="1">
    <location>
        <begin position="22"/>
        <end position="56"/>
    </location>
</feature>
<accession>A0A0P1BQD9</accession>
<feature type="compositionally biased region" description="Low complexity" evidence="1">
    <location>
        <begin position="46"/>
        <end position="56"/>
    </location>
</feature>
<evidence type="ECO:0000313" key="2">
    <source>
        <dbReference type="EMBL" id="CEH17987.1"/>
    </source>
</evidence>
<reference evidence="2 3" key="1">
    <citation type="submission" date="2014-09" db="EMBL/GenBank/DDBJ databases">
        <authorList>
            <person name="Magalhaes I.L.F."/>
            <person name="Oliveira U."/>
            <person name="Santos F.R."/>
            <person name="Vidigal T.H.D.A."/>
            <person name="Brescovit A.D."/>
            <person name="Santos A.J."/>
        </authorList>
    </citation>
    <scope>NUCLEOTIDE SEQUENCE [LARGE SCALE GENOMIC DNA]</scope>
</reference>